<keyword evidence="2" id="KW-0472">Membrane</keyword>
<evidence type="ECO:0000313" key="4">
    <source>
        <dbReference type="Proteomes" id="UP000078559"/>
    </source>
</evidence>
<evidence type="ECO:0000256" key="1">
    <source>
        <dbReference type="SAM" id="MobiDB-lite"/>
    </source>
</evidence>
<accession>A0A194VKR6</accession>
<feature type="region of interest" description="Disordered" evidence="1">
    <location>
        <begin position="336"/>
        <end position="362"/>
    </location>
</feature>
<gene>
    <name evidence="3" type="ORF">VM1G_00410</name>
</gene>
<feature type="transmembrane region" description="Helical" evidence="2">
    <location>
        <begin position="89"/>
        <end position="111"/>
    </location>
</feature>
<protein>
    <recommendedName>
        <fullName evidence="5">DUF2306 domain-containing protein</fullName>
    </recommendedName>
</protein>
<keyword evidence="2" id="KW-1133">Transmembrane helix</keyword>
<feature type="transmembrane region" description="Helical" evidence="2">
    <location>
        <begin position="153"/>
        <end position="172"/>
    </location>
</feature>
<feature type="compositionally biased region" description="Basic and acidic residues" evidence="1">
    <location>
        <begin position="342"/>
        <end position="362"/>
    </location>
</feature>
<dbReference type="Proteomes" id="UP000078559">
    <property type="component" value="Chromosome 1"/>
</dbReference>
<reference evidence="3" key="1">
    <citation type="submission" date="2014-12" db="EMBL/GenBank/DDBJ databases">
        <title>Genome Sequence of Valsa Canker Pathogens Uncovers a Specific Adaption of Colonization on Woody Bark.</title>
        <authorList>
            <person name="Yin Z."/>
            <person name="Liu H."/>
            <person name="Gao X."/>
            <person name="Li Z."/>
            <person name="Song N."/>
            <person name="Ke X."/>
            <person name="Dai Q."/>
            <person name="Wu Y."/>
            <person name="Sun Y."/>
            <person name="Xu J.-R."/>
            <person name="Kang Z.K."/>
            <person name="Wang L."/>
            <person name="Huang L."/>
        </authorList>
    </citation>
    <scope>NUCLEOTIDE SEQUENCE [LARGE SCALE GENOMIC DNA]</scope>
    <source>
        <strain evidence="3">03-8</strain>
    </source>
</reference>
<proteinExistence type="predicted"/>
<feature type="transmembrane region" description="Helical" evidence="2">
    <location>
        <begin position="123"/>
        <end position="141"/>
    </location>
</feature>
<evidence type="ECO:0000256" key="2">
    <source>
        <dbReference type="SAM" id="Phobius"/>
    </source>
</evidence>
<dbReference type="OrthoDB" id="193478at2759"/>
<sequence length="362" mass="40575">MTTSIYSRASTAVTSFRRKLQHFIGFQKGYNFILWLFFTFALLEFALRHTPYLNYYGVFCRQGYLKANSHAAPGECYYFLNRSREQVGMMIHLFSIIPCCFLVFFQFVPYIRQRFILFHRANGYIIILLMSLAVAGGLMASRRSFGGDLIFQASNILLSSLVVVGLALAIINIKKLQIEQHRAWMLRTWFWAFSVITMRIIQTAASRIVSGQGHTAMRPCAQIDSDGVLPAAMIQRFWPECASYFSGLNPGQQALVKANYHGLPIEVNVALSIASGASALLALFLHTVGVEIYLHMTPAESERLRQVSCHKQLAAGMRHPDRAGLAVGHVGDAARWSPGTDAKSEVHNDVTPRNSSDEEARE</sequence>
<keyword evidence="4" id="KW-1185">Reference proteome</keyword>
<dbReference type="Pfam" id="PF10067">
    <property type="entry name" value="DUF2306"/>
    <property type="match status" value="1"/>
</dbReference>
<evidence type="ECO:0008006" key="5">
    <source>
        <dbReference type="Google" id="ProtNLM"/>
    </source>
</evidence>
<evidence type="ECO:0000313" key="3">
    <source>
        <dbReference type="EMBL" id="KUI64749.1"/>
    </source>
</evidence>
<feature type="transmembrane region" description="Helical" evidence="2">
    <location>
        <begin position="29"/>
        <end position="47"/>
    </location>
</feature>
<dbReference type="AlphaFoldDB" id="A0A194VKR6"/>
<feature type="transmembrane region" description="Helical" evidence="2">
    <location>
        <begin position="184"/>
        <end position="201"/>
    </location>
</feature>
<keyword evidence="2" id="KW-0812">Transmembrane</keyword>
<name>A0A194VKR6_CYTMA</name>
<dbReference type="EMBL" id="CM003098">
    <property type="protein sequence ID" value="KUI64749.1"/>
    <property type="molecule type" value="Genomic_DNA"/>
</dbReference>
<organism evidence="3 4">
    <name type="scientific">Cytospora mali</name>
    <name type="common">Apple Valsa canker fungus</name>
    <name type="synonym">Valsa mali</name>
    <dbReference type="NCBI Taxonomy" id="578113"/>
    <lineage>
        <taxon>Eukaryota</taxon>
        <taxon>Fungi</taxon>
        <taxon>Dikarya</taxon>
        <taxon>Ascomycota</taxon>
        <taxon>Pezizomycotina</taxon>
        <taxon>Sordariomycetes</taxon>
        <taxon>Sordariomycetidae</taxon>
        <taxon>Diaporthales</taxon>
        <taxon>Cytosporaceae</taxon>
        <taxon>Cytospora</taxon>
    </lineage>
</organism>
<dbReference type="InterPro" id="IPR018750">
    <property type="entry name" value="DUF2306_membrane"/>
</dbReference>